<evidence type="ECO:0000256" key="2">
    <source>
        <dbReference type="ARBA" id="ARBA00021638"/>
    </source>
</evidence>
<evidence type="ECO:0000313" key="3">
    <source>
        <dbReference type="EMBL" id="CAB5218041.1"/>
    </source>
</evidence>
<organism evidence="3">
    <name type="scientific">uncultured Caudovirales phage</name>
    <dbReference type="NCBI Taxonomy" id="2100421"/>
    <lineage>
        <taxon>Viruses</taxon>
        <taxon>Duplodnaviria</taxon>
        <taxon>Heunggongvirae</taxon>
        <taxon>Uroviricota</taxon>
        <taxon>Caudoviricetes</taxon>
        <taxon>Peduoviridae</taxon>
        <taxon>Maltschvirus</taxon>
        <taxon>Maltschvirus maltsch</taxon>
    </lineage>
</organism>
<dbReference type="EMBL" id="LR798250">
    <property type="protein sequence ID" value="CAB5218041.1"/>
    <property type="molecule type" value="Genomic_DNA"/>
</dbReference>
<protein>
    <recommendedName>
        <fullName evidence="2">Protein ninG</fullName>
    </recommendedName>
</protein>
<name>A0A6J7WJ54_9CAUD</name>
<comment type="similarity">
    <text evidence="1">Belongs to the ninG family.</text>
</comment>
<accession>A0A6J7WJ54</accession>
<dbReference type="InterPro" id="IPR008713">
    <property type="entry name" value="Phage_lambda_NinG"/>
</dbReference>
<sequence length="186" mass="22303">MQVMNRVYKCNYFNMRCKQCKQKFEPKYFNQKYCLIKDECIKHFAEQTKLKAWNEKKKKVKNDLLTLQDWMKLAQQVFNKYIRERDKGKPCIACGSNNMKKVNASHYYSAGGHYNVRFDENNVFSGCEHCNTFLSGNLIPFRENLIKRIGYESFEKLTIDSQITRKFTIEELKQIIETYKQKLKNK</sequence>
<gene>
    <name evidence="3" type="ORF">UFOVP206_47</name>
</gene>
<proteinExistence type="inferred from homology"/>
<evidence type="ECO:0000256" key="1">
    <source>
        <dbReference type="ARBA" id="ARBA00008471"/>
    </source>
</evidence>
<reference evidence="3" key="1">
    <citation type="submission" date="2020-05" db="EMBL/GenBank/DDBJ databases">
        <authorList>
            <person name="Chiriac C."/>
            <person name="Salcher M."/>
            <person name="Ghai R."/>
            <person name="Kavagutti S V."/>
        </authorList>
    </citation>
    <scope>NUCLEOTIDE SEQUENCE</scope>
</reference>
<dbReference type="Pfam" id="PF05766">
    <property type="entry name" value="NinG"/>
    <property type="match status" value="1"/>
</dbReference>